<organism evidence="1 2">
    <name type="scientific">Ceratopteris richardii</name>
    <name type="common">Triangle waterfern</name>
    <dbReference type="NCBI Taxonomy" id="49495"/>
    <lineage>
        <taxon>Eukaryota</taxon>
        <taxon>Viridiplantae</taxon>
        <taxon>Streptophyta</taxon>
        <taxon>Embryophyta</taxon>
        <taxon>Tracheophyta</taxon>
        <taxon>Polypodiopsida</taxon>
        <taxon>Polypodiidae</taxon>
        <taxon>Polypodiales</taxon>
        <taxon>Pteridineae</taxon>
        <taxon>Pteridaceae</taxon>
        <taxon>Parkerioideae</taxon>
        <taxon>Ceratopteris</taxon>
    </lineage>
</organism>
<name>A0A8T2Q4U2_CERRI</name>
<protein>
    <submittedName>
        <fullName evidence="1">Uncharacterized protein</fullName>
    </submittedName>
</protein>
<evidence type="ECO:0000313" key="1">
    <source>
        <dbReference type="EMBL" id="KAH7278650.1"/>
    </source>
</evidence>
<dbReference type="Proteomes" id="UP000825935">
    <property type="component" value="Chromosome 38"/>
</dbReference>
<accession>A0A8T2Q4U2</accession>
<dbReference type="EMBL" id="CM035443">
    <property type="protein sequence ID" value="KAH7278650.1"/>
    <property type="molecule type" value="Genomic_DNA"/>
</dbReference>
<evidence type="ECO:0000313" key="2">
    <source>
        <dbReference type="Proteomes" id="UP000825935"/>
    </source>
</evidence>
<dbReference type="OrthoDB" id="201809at2759"/>
<keyword evidence="2" id="KW-1185">Reference proteome</keyword>
<proteinExistence type="predicted"/>
<reference evidence="1" key="1">
    <citation type="submission" date="2021-08" db="EMBL/GenBank/DDBJ databases">
        <title>WGS assembly of Ceratopteris richardii.</title>
        <authorList>
            <person name="Marchant D.B."/>
            <person name="Chen G."/>
            <person name="Jenkins J."/>
            <person name="Shu S."/>
            <person name="Leebens-Mack J."/>
            <person name="Grimwood J."/>
            <person name="Schmutz J."/>
            <person name="Soltis P."/>
            <person name="Soltis D."/>
            <person name="Chen Z.-H."/>
        </authorList>
    </citation>
    <scope>NUCLEOTIDE SEQUENCE</scope>
    <source>
        <strain evidence="1">Whitten #5841</strain>
        <tissue evidence="1">Leaf</tissue>
    </source>
</reference>
<dbReference type="AlphaFoldDB" id="A0A8T2Q4U2"/>
<gene>
    <name evidence="1" type="ORF">KP509_38G050800</name>
</gene>
<comment type="caution">
    <text evidence="1">The sequence shown here is derived from an EMBL/GenBank/DDBJ whole genome shotgun (WGS) entry which is preliminary data.</text>
</comment>
<dbReference type="OMA" id="DDYCVFG"/>
<sequence length="263" mass="28761">MAMASMEALAIYRPSPDTVAVTEPCCVFSTNRSSVLASSRRISCLSASPKGSTASIFRSPFLGSINSHILKGTEGIKEERGRSIRFLVASSLVGQDPEWSQDDYLALGLAHCFQQVEGGKLKEVFLVEPVPASTLECLENGGATSFVHVTGSTLGVALKEDVSLLPPEFEKGQFCRDFDFRAKCASRTWKRPHAVNNLRSILPVGSVRSEYNFSLSDKRIINKERVVTDADNIKQDMSIDVYGRSNDADEQEQGVEIASLYNA</sequence>